<dbReference type="Proteomes" id="UP000004030">
    <property type="component" value="Unassembled WGS sequence"/>
</dbReference>
<proteinExistence type="predicted"/>
<keyword evidence="3" id="KW-1185">Reference proteome</keyword>
<dbReference type="EMBL" id="AGFM01000027">
    <property type="protein sequence ID" value="EHJ61121.1"/>
    <property type="molecule type" value="Genomic_DNA"/>
</dbReference>
<dbReference type="KEGG" id="npn:JI59_10580"/>
<evidence type="ECO:0000256" key="1">
    <source>
        <dbReference type="SAM" id="Phobius"/>
    </source>
</evidence>
<name>G6EC22_9SPHN</name>
<dbReference type="STRING" id="1088721.JI59_10580"/>
<protein>
    <submittedName>
        <fullName evidence="2">Uncharacterized protein</fullName>
    </submittedName>
</protein>
<feature type="transmembrane region" description="Helical" evidence="1">
    <location>
        <begin position="37"/>
        <end position="64"/>
    </location>
</feature>
<comment type="caution">
    <text evidence="2">The sequence shown here is derived from an EMBL/GenBank/DDBJ whole genome shotgun (WGS) entry which is preliminary data.</text>
</comment>
<accession>G6EC22</accession>
<organism evidence="2 3">
    <name type="scientific">Novosphingobium pentaromativorans US6-1</name>
    <dbReference type="NCBI Taxonomy" id="1088721"/>
    <lineage>
        <taxon>Bacteria</taxon>
        <taxon>Pseudomonadati</taxon>
        <taxon>Pseudomonadota</taxon>
        <taxon>Alphaproteobacteria</taxon>
        <taxon>Sphingomonadales</taxon>
        <taxon>Sphingomonadaceae</taxon>
        <taxon>Novosphingobium</taxon>
    </lineage>
</organism>
<reference evidence="2 3" key="1">
    <citation type="journal article" date="2012" name="J. Bacteriol.">
        <title>Genome sequence of benzo(a)pyrene-degrading bacterium Novosphingobium pentaromativorans US6-1.</title>
        <authorList>
            <person name="Luo Y.R."/>
            <person name="Kang S.G."/>
            <person name="Kim S.J."/>
            <person name="Kim M.R."/>
            <person name="Li N."/>
            <person name="Lee J.H."/>
            <person name="Kwon K.K."/>
        </authorList>
    </citation>
    <scope>NUCLEOTIDE SEQUENCE [LARGE SCALE GENOMIC DNA]</scope>
    <source>
        <strain evidence="2 3">US6-1</strain>
    </source>
</reference>
<gene>
    <name evidence="2" type="ORF">NSU_1893</name>
</gene>
<feature type="transmembrane region" description="Helical" evidence="1">
    <location>
        <begin position="6"/>
        <end position="25"/>
    </location>
</feature>
<dbReference type="AlphaFoldDB" id="G6EC22"/>
<dbReference type="OrthoDB" id="7511064at2"/>
<evidence type="ECO:0000313" key="3">
    <source>
        <dbReference type="Proteomes" id="UP000004030"/>
    </source>
</evidence>
<keyword evidence="1" id="KW-1133">Transmembrane helix</keyword>
<dbReference type="PATRIC" id="fig|1088721.3.peg.1872"/>
<evidence type="ECO:0000313" key="2">
    <source>
        <dbReference type="EMBL" id="EHJ61121.1"/>
    </source>
</evidence>
<sequence>MWLHWLGPLLGLAFLAGLASAAVLLRLGKVHGRRRILATAALPFGCLAVPLLGLSILAVAGWAFRPG</sequence>
<dbReference type="RefSeq" id="WP_007012808.1">
    <property type="nucleotide sequence ID" value="NZ_AGFM01000027.1"/>
</dbReference>
<keyword evidence="1" id="KW-0472">Membrane</keyword>
<keyword evidence="1" id="KW-0812">Transmembrane</keyword>